<dbReference type="EMBL" id="LR797388">
    <property type="protein sequence ID" value="CAB4212917.1"/>
    <property type="molecule type" value="Genomic_DNA"/>
</dbReference>
<evidence type="ECO:0000313" key="3">
    <source>
        <dbReference type="EMBL" id="CAB4212917.1"/>
    </source>
</evidence>
<evidence type="ECO:0000313" key="2">
    <source>
        <dbReference type="EMBL" id="CAB4199447.1"/>
    </source>
</evidence>
<evidence type="ECO:0000256" key="1">
    <source>
        <dbReference type="SAM" id="MobiDB-lite"/>
    </source>
</evidence>
<proteinExistence type="predicted"/>
<name>A0A6J5RYD7_9CAUD</name>
<protein>
    <submittedName>
        <fullName evidence="2">Uncharacterized protein</fullName>
    </submittedName>
</protein>
<feature type="region of interest" description="Disordered" evidence="1">
    <location>
        <begin position="54"/>
        <end position="83"/>
    </location>
</feature>
<accession>A0A6J5RYD7</accession>
<feature type="compositionally biased region" description="Basic and acidic residues" evidence="1">
    <location>
        <begin position="68"/>
        <end position="83"/>
    </location>
</feature>
<reference evidence="2" key="1">
    <citation type="submission" date="2020-05" db="EMBL/GenBank/DDBJ databases">
        <authorList>
            <person name="Chiriac C."/>
            <person name="Salcher M."/>
            <person name="Ghai R."/>
            <person name="Kavagutti S V."/>
        </authorList>
    </citation>
    <scope>NUCLEOTIDE SEQUENCE</scope>
</reference>
<organism evidence="2">
    <name type="scientific">uncultured Caudovirales phage</name>
    <dbReference type="NCBI Taxonomy" id="2100421"/>
    <lineage>
        <taxon>Viruses</taxon>
        <taxon>Duplodnaviria</taxon>
        <taxon>Heunggongvirae</taxon>
        <taxon>Uroviricota</taxon>
        <taxon>Caudoviricetes</taxon>
        <taxon>Peduoviridae</taxon>
        <taxon>Maltschvirus</taxon>
        <taxon>Maltschvirus maltsch</taxon>
    </lineage>
</organism>
<dbReference type="EMBL" id="LR797276">
    <property type="protein sequence ID" value="CAB4199447.1"/>
    <property type="molecule type" value="Genomic_DNA"/>
</dbReference>
<gene>
    <name evidence="2" type="ORF">UFOVP1326_47</name>
    <name evidence="3" type="ORF">UFOVP1436_44</name>
</gene>
<sequence length="83" mass="9568">MRVFATAPGFYDGGRRRVGDEFEVDPSTFKLDAQGQPQIPKWMRPAEEKAEFLAKPKDRKKPIFSHKMQSEKVRKNQTGEDLS</sequence>